<feature type="region of interest" description="Disordered" evidence="1">
    <location>
        <begin position="63"/>
        <end position="94"/>
    </location>
</feature>
<feature type="region of interest" description="Disordered" evidence="1">
    <location>
        <begin position="137"/>
        <end position="161"/>
    </location>
</feature>
<evidence type="ECO:0000313" key="2">
    <source>
        <dbReference type="EMBL" id="KAE8076480.1"/>
    </source>
</evidence>
<keyword evidence="3" id="KW-1185">Reference proteome</keyword>
<sequence>MATNLPPASPDAGEKQLTPETMPVNAPIKLTQETMATNLPPASPDAGEKQLTPETMPVNAPIKLTQETMATNLPPASPEPEKNNSRRRQCRPGERAVRPLRLVVAGGFVRPWRKRGSVGSMEAAGFAAGLGSLGGWSPASSGGQIPAPAPGPLTTPGEPSWREPRRAALLRRGSSGSGPDSYRRLCSPRRRARLRGLAGSDPYPSGMGNGYPRPGLSAQYLAICRVSAFAGVAGRSTGRGTATADLEKFKEVMRHAADILPIFEKSAEECDKLLERDDICQLIQKMKDENEENDEKISAALLEVANRHRGCISVSLSQDLKQEKAESKKEKEKEAPIVKEEDTNDFACAVIKQEKAPSEKIKKKALVIKETDKQKEGTNAQVDESIVHFFNELGVNGVMDALSQFRIKSIPQKRENDDGMGDGDCTARSGSGDNRLAGCDRPPQLNLDATGRYESTTVNFLQPAIFFLLTNRHIIQSIGAGCVCP</sequence>
<feature type="region of interest" description="Disordered" evidence="1">
    <location>
        <begin position="1"/>
        <end position="30"/>
    </location>
</feature>
<accession>A0A5N6RF97</accession>
<evidence type="ECO:0000256" key="1">
    <source>
        <dbReference type="SAM" id="MobiDB-lite"/>
    </source>
</evidence>
<protein>
    <submittedName>
        <fullName evidence="2">Uncharacterized protein</fullName>
    </submittedName>
</protein>
<name>A0A5N6RF97_9ROSI</name>
<dbReference type="EMBL" id="CM017326">
    <property type="protein sequence ID" value="KAE8076480.1"/>
    <property type="molecule type" value="Genomic_DNA"/>
</dbReference>
<gene>
    <name evidence="2" type="ORF">FH972_015127</name>
</gene>
<evidence type="ECO:0000313" key="3">
    <source>
        <dbReference type="Proteomes" id="UP000327013"/>
    </source>
</evidence>
<feature type="region of interest" description="Disordered" evidence="1">
    <location>
        <begin position="413"/>
        <end position="441"/>
    </location>
</feature>
<proteinExistence type="predicted"/>
<organism evidence="2 3">
    <name type="scientific">Carpinus fangiana</name>
    <dbReference type="NCBI Taxonomy" id="176857"/>
    <lineage>
        <taxon>Eukaryota</taxon>
        <taxon>Viridiplantae</taxon>
        <taxon>Streptophyta</taxon>
        <taxon>Embryophyta</taxon>
        <taxon>Tracheophyta</taxon>
        <taxon>Spermatophyta</taxon>
        <taxon>Magnoliopsida</taxon>
        <taxon>eudicotyledons</taxon>
        <taxon>Gunneridae</taxon>
        <taxon>Pentapetalae</taxon>
        <taxon>rosids</taxon>
        <taxon>fabids</taxon>
        <taxon>Fagales</taxon>
        <taxon>Betulaceae</taxon>
        <taxon>Carpinus</taxon>
    </lineage>
</organism>
<feature type="region of interest" description="Disordered" evidence="1">
    <location>
        <begin position="36"/>
        <end position="55"/>
    </location>
</feature>
<reference evidence="2 3" key="1">
    <citation type="submission" date="2019-06" db="EMBL/GenBank/DDBJ databases">
        <title>A chromosomal-level reference genome of Carpinus fangiana (Coryloideae, Betulaceae).</title>
        <authorList>
            <person name="Yang X."/>
            <person name="Wang Z."/>
            <person name="Zhang L."/>
            <person name="Hao G."/>
            <person name="Liu J."/>
            <person name="Yang Y."/>
        </authorList>
    </citation>
    <scope>NUCLEOTIDE SEQUENCE [LARGE SCALE GENOMIC DNA]</scope>
    <source>
        <strain evidence="2">Cfa_2016G</strain>
        <tissue evidence="2">Leaf</tissue>
    </source>
</reference>
<dbReference type="Proteomes" id="UP000327013">
    <property type="component" value="Chromosome 6"/>
</dbReference>
<dbReference type="AlphaFoldDB" id="A0A5N6RF97"/>